<dbReference type="PANTHER" id="PTHR43767:SF1">
    <property type="entry name" value="NONRIBOSOMAL PEPTIDE SYNTHASE PES1 (EUROFUNG)-RELATED"/>
    <property type="match status" value="1"/>
</dbReference>
<comment type="caution">
    <text evidence="4">The sequence shown here is derived from an EMBL/GenBank/DDBJ whole genome shotgun (WGS) entry which is preliminary data.</text>
</comment>
<gene>
    <name evidence="4" type="ORF">OOZ53_07300</name>
</gene>
<dbReference type="InterPro" id="IPR025110">
    <property type="entry name" value="AMP-bd_C"/>
</dbReference>
<proteinExistence type="predicted"/>
<dbReference type="Pfam" id="PF00501">
    <property type="entry name" value="AMP-binding"/>
    <property type="match status" value="1"/>
</dbReference>
<dbReference type="Gene3D" id="3.30.300.30">
    <property type="match status" value="1"/>
</dbReference>
<dbReference type="InterPro" id="IPR050237">
    <property type="entry name" value="ATP-dep_AMP-bd_enzyme"/>
</dbReference>
<reference evidence="4" key="1">
    <citation type="submission" date="2022-11" db="EMBL/GenBank/DDBJ databases">
        <title>Hoeflea poritis sp. nov., isolated from scleractinian coral Porites lutea.</title>
        <authorList>
            <person name="Zhang G."/>
            <person name="Wei Q."/>
            <person name="Cai L."/>
        </authorList>
    </citation>
    <scope>NUCLEOTIDE SEQUENCE</scope>
    <source>
        <strain evidence="4">E7-10</strain>
    </source>
</reference>
<feature type="domain" description="AMP-binding enzyme C-terminal" evidence="3">
    <location>
        <begin position="499"/>
        <end position="574"/>
    </location>
</feature>
<evidence type="ECO:0000259" key="2">
    <source>
        <dbReference type="Pfam" id="PF00501"/>
    </source>
</evidence>
<evidence type="ECO:0000313" key="4">
    <source>
        <dbReference type="EMBL" id="MDA4845152.1"/>
    </source>
</evidence>
<dbReference type="Gene3D" id="3.40.50.12780">
    <property type="entry name" value="N-terminal domain of ligase-like"/>
    <property type="match status" value="1"/>
</dbReference>
<protein>
    <submittedName>
        <fullName evidence="4">Acyl-CoA synthetase</fullName>
    </submittedName>
</protein>
<feature type="domain" description="AMP-dependent synthetase/ligase" evidence="2">
    <location>
        <begin position="36"/>
        <end position="445"/>
    </location>
</feature>
<dbReference type="PANTHER" id="PTHR43767">
    <property type="entry name" value="LONG-CHAIN-FATTY-ACID--COA LIGASE"/>
    <property type="match status" value="1"/>
</dbReference>
<dbReference type="PROSITE" id="PS00455">
    <property type="entry name" value="AMP_BINDING"/>
    <property type="match status" value="1"/>
</dbReference>
<evidence type="ECO:0000256" key="1">
    <source>
        <dbReference type="ARBA" id="ARBA00022723"/>
    </source>
</evidence>
<dbReference type="InterPro" id="IPR042099">
    <property type="entry name" value="ANL_N_sf"/>
</dbReference>
<dbReference type="RefSeq" id="WP_271088720.1">
    <property type="nucleotide sequence ID" value="NZ_JAPJZH010000003.1"/>
</dbReference>
<dbReference type="Proteomes" id="UP001148313">
    <property type="component" value="Unassembled WGS sequence"/>
</dbReference>
<dbReference type="InterPro" id="IPR020845">
    <property type="entry name" value="AMP-binding_CS"/>
</dbReference>
<sequence length="640" mass="69417">MSQQTVLRCIDDIQAFEQIPLSERQLPETTYEALRQGAAINPDAPALSFFLSASAMRAPYTLTHAQLMGRITQTANALRRLGLQRNEVAAYILPNMPETHFSIWGGSAAGGILAINPLIEAGQMADLLNAAGVKILITLEQSPGSDIWEKASQAAAKVPGLERILLCNFASYVMGDGVWPNGPDLPPVAARIEGRDITITRLLDEIAAENAKDINFALPGPDDISTMLCTGGTTGLPKIVSRTHFGEVYNSWCPSLFVGQDNVGPGTTALCGLPLFHTNAMLVTGLLPWMHGGHVVLATPSGYRGEGVIAGFWEMVEHYGITSFSGVPTIYGALLQVPHKGRDLSSMRFAACGAAPMPVELFNSFVSETGVSIVEAYGMTEGVLASSMNPAETDAPRIGSIGLRFPYQDMRIGILNDRDEFERWAEVDEAGVIFITGPNVFDGYLIEEQNRGIWLEHDGKRWFNTGDLARQDAEGYFWMTGRKKELIIRGGHNIDPKIVEEAMHKHDAVAMAAVVARPDAKVGEVPVMYYQKASGMDVDKDDLAEFAQIHVPERAAVPKDFICLDALPLTAVGKIHKVTLNMMEIERAIRVEAQSAAAEIETLEVVQDASRGIVAKVCVKSGREGLNRALGNFAFNVDLN</sequence>
<evidence type="ECO:0000259" key="3">
    <source>
        <dbReference type="Pfam" id="PF13193"/>
    </source>
</evidence>
<dbReference type="EMBL" id="JAPJZH010000003">
    <property type="protein sequence ID" value="MDA4845152.1"/>
    <property type="molecule type" value="Genomic_DNA"/>
</dbReference>
<dbReference type="InterPro" id="IPR000873">
    <property type="entry name" value="AMP-dep_synth/lig_dom"/>
</dbReference>
<dbReference type="InterPro" id="IPR045851">
    <property type="entry name" value="AMP-bd_C_sf"/>
</dbReference>
<accession>A0ABT4VM13</accession>
<keyword evidence="1" id="KW-0479">Metal-binding</keyword>
<dbReference type="Pfam" id="PF13193">
    <property type="entry name" value="AMP-binding_C"/>
    <property type="match status" value="1"/>
</dbReference>
<dbReference type="SUPFAM" id="SSF56801">
    <property type="entry name" value="Acetyl-CoA synthetase-like"/>
    <property type="match status" value="1"/>
</dbReference>
<organism evidence="4 5">
    <name type="scientific">Hoeflea poritis</name>
    <dbReference type="NCBI Taxonomy" id="2993659"/>
    <lineage>
        <taxon>Bacteria</taxon>
        <taxon>Pseudomonadati</taxon>
        <taxon>Pseudomonadota</taxon>
        <taxon>Alphaproteobacteria</taxon>
        <taxon>Hyphomicrobiales</taxon>
        <taxon>Rhizobiaceae</taxon>
        <taxon>Hoeflea</taxon>
    </lineage>
</organism>
<evidence type="ECO:0000313" key="5">
    <source>
        <dbReference type="Proteomes" id="UP001148313"/>
    </source>
</evidence>
<dbReference type="NCBIfam" id="NF005714">
    <property type="entry name" value="PRK07529.1"/>
    <property type="match status" value="1"/>
</dbReference>
<name>A0ABT4VM13_9HYPH</name>
<keyword evidence="5" id="KW-1185">Reference proteome</keyword>